<dbReference type="OrthoDB" id="9813313at2"/>
<dbReference type="GO" id="GO:0005829">
    <property type="term" value="C:cytosol"/>
    <property type="evidence" value="ECO:0007669"/>
    <property type="project" value="TreeGrafter"/>
</dbReference>
<dbReference type="InterPro" id="IPR019887">
    <property type="entry name" value="Tscrpt_reg_AsnC/Lrp_C"/>
</dbReference>
<name>A0A1S1HIZ1_9SPHN</name>
<dbReference type="Pfam" id="PF13404">
    <property type="entry name" value="HTH_AsnC-type"/>
    <property type="match status" value="1"/>
</dbReference>
<evidence type="ECO:0000313" key="6">
    <source>
        <dbReference type="Proteomes" id="UP000179467"/>
    </source>
</evidence>
<reference evidence="5 6" key="1">
    <citation type="submission" date="2016-09" db="EMBL/GenBank/DDBJ databases">
        <title>Metabolic pathway, cell adaptation mechanisms and a novel monoxygenase revealed through proteogenomic-transcription analysis of a Sphingomonas haloaromaticamans strain degrading the fungicide ortho-phenylphenol.</title>
        <authorList>
            <person name="Perruchon C."/>
            <person name="Papadopoulou E.S."/>
            <person name="Rousidou C."/>
            <person name="Vasileiadis S."/>
            <person name="Tanou G."/>
            <person name="Amoutzias G."/>
            <person name="Molassiotis A."/>
            <person name="Karpouzas D.G."/>
        </authorList>
    </citation>
    <scope>NUCLEOTIDE SEQUENCE [LARGE SCALE GENOMIC DNA]</scope>
    <source>
        <strain evidence="5 6">P3</strain>
    </source>
</reference>
<dbReference type="Gene3D" id="1.10.10.10">
    <property type="entry name" value="Winged helix-like DNA-binding domain superfamily/Winged helix DNA-binding domain"/>
    <property type="match status" value="1"/>
</dbReference>
<dbReference type="InterPro" id="IPR000485">
    <property type="entry name" value="AsnC-type_HTH_dom"/>
</dbReference>
<dbReference type="Pfam" id="PF01037">
    <property type="entry name" value="AsnC_trans_reg"/>
    <property type="match status" value="1"/>
</dbReference>
<dbReference type="PRINTS" id="PR00033">
    <property type="entry name" value="HTHASNC"/>
</dbReference>
<feature type="domain" description="HTH asnC-type" evidence="4">
    <location>
        <begin position="1"/>
        <end position="62"/>
    </location>
</feature>
<evidence type="ECO:0000259" key="4">
    <source>
        <dbReference type="PROSITE" id="PS50956"/>
    </source>
</evidence>
<dbReference type="InterPro" id="IPR036390">
    <property type="entry name" value="WH_DNA-bd_sf"/>
</dbReference>
<accession>A0A1S1HIZ1</accession>
<dbReference type="AlphaFoldDB" id="A0A1S1HIZ1"/>
<dbReference type="Gene3D" id="3.30.70.920">
    <property type="match status" value="1"/>
</dbReference>
<evidence type="ECO:0000256" key="2">
    <source>
        <dbReference type="ARBA" id="ARBA00023125"/>
    </source>
</evidence>
<dbReference type="PROSITE" id="PS00519">
    <property type="entry name" value="HTH_ASNC_1"/>
    <property type="match status" value="1"/>
</dbReference>
<keyword evidence="2" id="KW-0238">DNA-binding</keyword>
<comment type="caution">
    <text evidence="5">The sequence shown here is derived from an EMBL/GenBank/DDBJ whole genome shotgun (WGS) entry which is preliminary data.</text>
</comment>
<dbReference type="SUPFAM" id="SSF46785">
    <property type="entry name" value="Winged helix' DNA-binding domain"/>
    <property type="match status" value="1"/>
</dbReference>
<dbReference type="GO" id="GO:0043565">
    <property type="term" value="F:sequence-specific DNA binding"/>
    <property type="evidence" value="ECO:0007669"/>
    <property type="project" value="InterPro"/>
</dbReference>
<proteinExistence type="predicted"/>
<protein>
    <submittedName>
        <fullName evidence="5">Leucine-responsive regulatory protein</fullName>
    </submittedName>
</protein>
<dbReference type="InterPro" id="IPR019888">
    <property type="entry name" value="Tscrpt_reg_AsnC-like"/>
</dbReference>
<evidence type="ECO:0000313" key="5">
    <source>
        <dbReference type="EMBL" id="OHT22028.1"/>
    </source>
</evidence>
<dbReference type="SUPFAM" id="SSF54909">
    <property type="entry name" value="Dimeric alpha+beta barrel"/>
    <property type="match status" value="1"/>
</dbReference>
<sequence length="155" mass="16922">MDRIDHQLLALLEADARLSFADLAERTGLTKTPCWKRVQALEQAGAIRGYRAAIDPAALGLATSAFVRVIVAFDRHDAFEAAVIRHPMILACHATVGETDYLLHVLARDLAALDDFLRGQLWRLPGVERFTTTIATREIKAAGSITACAVETPTL</sequence>
<keyword evidence="3" id="KW-0804">Transcription</keyword>
<dbReference type="EMBL" id="MIPT01000001">
    <property type="protein sequence ID" value="OHT22028.1"/>
    <property type="molecule type" value="Genomic_DNA"/>
</dbReference>
<dbReference type="InterPro" id="IPR036388">
    <property type="entry name" value="WH-like_DNA-bd_sf"/>
</dbReference>
<dbReference type="PANTHER" id="PTHR30154:SF34">
    <property type="entry name" value="TRANSCRIPTIONAL REGULATOR AZLB"/>
    <property type="match status" value="1"/>
</dbReference>
<dbReference type="InterPro" id="IPR011008">
    <property type="entry name" value="Dimeric_a/b-barrel"/>
</dbReference>
<dbReference type="GO" id="GO:0043200">
    <property type="term" value="P:response to amino acid"/>
    <property type="evidence" value="ECO:0007669"/>
    <property type="project" value="TreeGrafter"/>
</dbReference>
<evidence type="ECO:0000256" key="1">
    <source>
        <dbReference type="ARBA" id="ARBA00023015"/>
    </source>
</evidence>
<gene>
    <name evidence="5" type="primary">lrp_4</name>
    <name evidence="5" type="ORF">BHE75_04043</name>
</gene>
<keyword evidence="1" id="KW-0805">Transcription regulation</keyword>
<dbReference type="Proteomes" id="UP000179467">
    <property type="component" value="Unassembled WGS sequence"/>
</dbReference>
<dbReference type="PANTHER" id="PTHR30154">
    <property type="entry name" value="LEUCINE-RESPONSIVE REGULATORY PROTEIN"/>
    <property type="match status" value="1"/>
</dbReference>
<dbReference type="PROSITE" id="PS50956">
    <property type="entry name" value="HTH_ASNC_2"/>
    <property type="match status" value="1"/>
</dbReference>
<dbReference type="SMART" id="SM00344">
    <property type="entry name" value="HTH_ASNC"/>
    <property type="match status" value="1"/>
</dbReference>
<dbReference type="InterPro" id="IPR019885">
    <property type="entry name" value="Tscrpt_reg_HTH_AsnC-type_CS"/>
</dbReference>
<organism evidence="5 6">
    <name type="scientific">Edaphosphingomonas haloaromaticamans</name>
    <dbReference type="NCBI Taxonomy" id="653954"/>
    <lineage>
        <taxon>Bacteria</taxon>
        <taxon>Pseudomonadati</taxon>
        <taxon>Pseudomonadota</taxon>
        <taxon>Alphaproteobacteria</taxon>
        <taxon>Sphingomonadales</taxon>
        <taxon>Rhizorhabdaceae</taxon>
        <taxon>Edaphosphingomonas</taxon>
    </lineage>
</organism>
<keyword evidence="6" id="KW-1185">Reference proteome</keyword>
<evidence type="ECO:0000256" key="3">
    <source>
        <dbReference type="ARBA" id="ARBA00023163"/>
    </source>
</evidence>
<dbReference type="RefSeq" id="WP_015458397.1">
    <property type="nucleotide sequence ID" value="NZ_MIPT01000001.1"/>
</dbReference>